<proteinExistence type="predicted"/>
<dbReference type="RefSeq" id="WP_381725061.1">
    <property type="nucleotide sequence ID" value="NZ_JBHVBU010000007.1"/>
</dbReference>
<feature type="compositionally biased region" description="Basic and acidic residues" evidence="1">
    <location>
        <begin position="124"/>
        <end position="141"/>
    </location>
</feature>
<dbReference type="EMBL" id="JBHVBU010000007">
    <property type="protein sequence ID" value="MFE7962183.1"/>
    <property type="molecule type" value="Genomic_DNA"/>
</dbReference>
<organism evidence="3 4">
    <name type="scientific">Streptomyces cellulosae</name>
    <dbReference type="NCBI Taxonomy" id="1968"/>
    <lineage>
        <taxon>Bacteria</taxon>
        <taxon>Bacillati</taxon>
        <taxon>Actinomycetota</taxon>
        <taxon>Actinomycetes</taxon>
        <taxon>Kitasatosporales</taxon>
        <taxon>Streptomycetaceae</taxon>
        <taxon>Streptomyces</taxon>
    </lineage>
</organism>
<keyword evidence="2" id="KW-1133">Transmembrane helix</keyword>
<accession>A0ABW6JA31</accession>
<comment type="caution">
    <text evidence="3">The sequence shown here is derived from an EMBL/GenBank/DDBJ whole genome shotgun (WGS) entry which is preliminary data.</text>
</comment>
<protein>
    <submittedName>
        <fullName evidence="3">Type VI secretion protein</fullName>
    </submittedName>
</protein>
<feature type="compositionally biased region" description="Pro residues" evidence="1">
    <location>
        <begin position="143"/>
        <end position="164"/>
    </location>
</feature>
<feature type="transmembrane region" description="Helical" evidence="2">
    <location>
        <begin position="91"/>
        <end position="115"/>
    </location>
</feature>
<evidence type="ECO:0000313" key="3">
    <source>
        <dbReference type="EMBL" id="MFE7962183.1"/>
    </source>
</evidence>
<feature type="region of interest" description="Disordered" evidence="1">
    <location>
        <begin position="123"/>
        <end position="194"/>
    </location>
</feature>
<evidence type="ECO:0000256" key="1">
    <source>
        <dbReference type="SAM" id="MobiDB-lite"/>
    </source>
</evidence>
<evidence type="ECO:0000256" key="2">
    <source>
        <dbReference type="SAM" id="Phobius"/>
    </source>
</evidence>
<sequence>MRPDERRGHDGGQNGGIPDGLLVGVLAFLLGMTAMVWTATGLAGLFAHGRWPSGLTFTRTPLAMRHLIAEPHDLPGAWPDTPPADLSGYGLFWGLLIGQLMILVVLTVFVLGTVARWRAVRARRREEAAVTRAPEPPKEMPDPEPVPVPKPAPEPAPLTEPAPTPVHEVPAPRPPEPDPQPLAETTTPGLHYGPPATRHTTAAQAVRDAEGPALVLTSDPALWYETKDARAKLGPTHVYDPTHLCDTPARLHWSPTAGCEDKDTATARAAALLAPVRPTSRLDQQLGDTAELLLRSYLHAAAVDGRTVRHVHRWAQGLQVQDAVRVLRTHPKAASGSAGELEAALTAHPERRDMAQQLTARALAALSTVNVREACNPHRSDALALDSFIHEGGTLYVVGESIEDPRTGPGAMPLLTALVSYVVEHGRRMAERSSSGRLDPPLTLVLDDVAAVAPLPQLPELLTAGPERGMPTVALLRSREQARARWPHAELPV</sequence>
<dbReference type="Gene3D" id="3.40.50.300">
    <property type="entry name" value="P-loop containing nucleotide triphosphate hydrolases"/>
    <property type="match status" value="1"/>
</dbReference>
<dbReference type="InterPro" id="IPR027417">
    <property type="entry name" value="P-loop_NTPase"/>
</dbReference>
<name>A0ABW6JA31_STRCE</name>
<gene>
    <name evidence="3" type="ORF">ACFU0X_03895</name>
</gene>
<reference evidence="3 4" key="1">
    <citation type="submission" date="2024-09" db="EMBL/GenBank/DDBJ databases">
        <title>The Natural Products Discovery Center: Release of the First 8490 Sequenced Strains for Exploring Actinobacteria Biosynthetic Diversity.</title>
        <authorList>
            <person name="Kalkreuter E."/>
            <person name="Kautsar S.A."/>
            <person name="Yang D."/>
            <person name="Bader C.D."/>
            <person name="Teijaro C.N."/>
            <person name="Fluegel L."/>
            <person name="Davis C.M."/>
            <person name="Simpson J.R."/>
            <person name="Lauterbach L."/>
            <person name="Steele A.D."/>
            <person name="Gui C."/>
            <person name="Meng S."/>
            <person name="Li G."/>
            <person name="Viehrig K."/>
            <person name="Ye F."/>
            <person name="Su P."/>
            <person name="Kiefer A.F."/>
            <person name="Nichols A."/>
            <person name="Cepeda A.J."/>
            <person name="Yan W."/>
            <person name="Fan B."/>
            <person name="Jiang Y."/>
            <person name="Adhikari A."/>
            <person name="Zheng C.-J."/>
            <person name="Schuster L."/>
            <person name="Cowan T.M."/>
            <person name="Smanski M.J."/>
            <person name="Chevrette M.G."/>
            <person name="De Carvalho L.P.S."/>
            <person name="Shen B."/>
        </authorList>
    </citation>
    <scope>NUCLEOTIDE SEQUENCE [LARGE SCALE GENOMIC DNA]</scope>
    <source>
        <strain evidence="3 4">NPDC057399</strain>
    </source>
</reference>
<keyword evidence="4" id="KW-1185">Reference proteome</keyword>
<keyword evidence="2" id="KW-0472">Membrane</keyword>
<dbReference type="CDD" id="cd01127">
    <property type="entry name" value="TrwB_TraG_TraD_VirD4"/>
    <property type="match status" value="1"/>
</dbReference>
<evidence type="ECO:0000313" key="4">
    <source>
        <dbReference type="Proteomes" id="UP001600650"/>
    </source>
</evidence>
<dbReference type="SUPFAM" id="SSF52540">
    <property type="entry name" value="P-loop containing nucleoside triphosphate hydrolases"/>
    <property type="match status" value="1"/>
</dbReference>
<feature type="transmembrane region" description="Helical" evidence="2">
    <location>
        <begin position="21"/>
        <end position="47"/>
    </location>
</feature>
<dbReference type="Proteomes" id="UP001600650">
    <property type="component" value="Unassembled WGS sequence"/>
</dbReference>
<feature type="compositionally biased region" description="Pro residues" evidence="1">
    <location>
        <begin position="171"/>
        <end position="180"/>
    </location>
</feature>
<keyword evidence="2" id="KW-0812">Transmembrane</keyword>